<sequence length="355" mass="40642">MDILRTDIYCVLCGGPFDLEPSVYNLDPQNDAYQWLYSVRLLSTVTALSNLCMSSGDEKQINMSGDDEVFLSDSTRWAVTDADVFLLGNSYYQVLMEDHNGDLIFPLHCTCIDIACMVGKIHPNLDANSQVSSPVGQLLSRLRFQYHHCKYFAGLIGNDIFDLSSSYAMHGPKSLLAIDELDWWGDCHEKFLTDPVEVPNLAAFVIEILKATPQRTKCLVHVNEPVRTPQSLERFPNETLDRISDFLPPCSIINLHKTSKALAQKVPLDDRFWRMHLRDGSLLPHMWDLDTQELDPSISNKKFANIGLWDWKSLIQLLFKKEFPVSGLDSRIDQIPPGFWNRCRIWRIVEEIYSK</sequence>
<dbReference type="Proteomes" id="UP000700596">
    <property type="component" value="Unassembled WGS sequence"/>
</dbReference>
<evidence type="ECO:0000313" key="3">
    <source>
        <dbReference type="Proteomes" id="UP000700596"/>
    </source>
</evidence>
<dbReference type="PROSITE" id="PS50181">
    <property type="entry name" value="FBOX"/>
    <property type="match status" value="1"/>
</dbReference>
<keyword evidence="3" id="KW-1185">Reference proteome</keyword>
<organism evidence="2 3">
    <name type="scientific">Dendryphion nanum</name>
    <dbReference type="NCBI Taxonomy" id="256645"/>
    <lineage>
        <taxon>Eukaryota</taxon>
        <taxon>Fungi</taxon>
        <taxon>Dikarya</taxon>
        <taxon>Ascomycota</taxon>
        <taxon>Pezizomycotina</taxon>
        <taxon>Dothideomycetes</taxon>
        <taxon>Pleosporomycetidae</taxon>
        <taxon>Pleosporales</taxon>
        <taxon>Torulaceae</taxon>
        <taxon>Dendryphion</taxon>
    </lineage>
</organism>
<dbReference type="OrthoDB" id="3932329at2759"/>
<name>A0A9P9DBU0_9PLEO</name>
<dbReference type="InterPro" id="IPR036047">
    <property type="entry name" value="F-box-like_dom_sf"/>
</dbReference>
<dbReference type="AlphaFoldDB" id="A0A9P9DBU0"/>
<accession>A0A9P9DBU0</accession>
<comment type="caution">
    <text evidence="2">The sequence shown here is derived from an EMBL/GenBank/DDBJ whole genome shotgun (WGS) entry which is preliminary data.</text>
</comment>
<dbReference type="InterPro" id="IPR001810">
    <property type="entry name" value="F-box_dom"/>
</dbReference>
<reference evidence="2" key="1">
    <citation type="journal article" date="2021" name="Nat. Commun.">
        <title>Genetic determinants of endophytism in the Arabidopsis root mycobiome.</title>
        <authorList>
            <person name="Mesny F."/>
            <person name="Miyauchi S."/>
            <person name="Thiergart T."/>
            <person name="Pickel B."/>
            <person name="Atanasova L."/>
            <person name="Karlsson M."/>
            <person name="Huettel B."/>
            <person name="Barry K.W."/>
            <person name="Haridas S."/>
            <person name="Chen C."/>
            <person name="Bauer D."/>
            <person name="Andreopoulos W."/>
            <person name="Pangilinan J."/>
            <person name="LaButti K."/>
            <person name="Riley R."/>
            <person name="Lipzen A."/>
            <person name="Clum A."/>
            <person name="Drula E."/>
            <person name="Henrissat B."/>
            <person name="Kohler A."/>
            <person name="Grigoriev I.V."/>
            <person name="Martin F.M."/>
            <person name="Hacquard S."/>
        </authorList>
    </citation>
    <scope>NUCLEOTIDE SEQUENCE</scope>
    <source>
        <strain evidence="2">MPI-CAGE-CH-0243</strain>
    </source>
</reference>
<dbReference type="SUPFAM" id="SSF81383">
    <property type="entry name" value="F-box domain"/>
    <property type="match status" value="1"/>
</dbReference>
<gene>
    <name evidence="2" type="ORF">B0J11DRAFT_118239</name>
</gene>
<proteinExistence type="predicted"/>
<dbReference type="EMBL" id="JAGMWT010000015">
    <property type="protein sequence ID" value="KAH7116122.1"/>
    <property type="molecule type" value="Genomic_DNA"/>
</dbReference>
<feature type="domain" description="F-box" evidence="1">
    <location>
        <begin position="229"/>
        <end position="276"/>
    </location>
</feature>
<evidence type="ECO:0000259" key="1">
    <source>
        <dbReference type="PROSITE" id="PS50181"/>
    </source>
</evidence>
<protein>
    <recommendedName>
        <fullName evidence="1">F-box domain-containing protein</fullName>
    </recommendedName>
</protein>
<evidence type="ECO:0000313" key="2">
    <source>
        <dbReference type="EMBL" id="KAH7116122.1"/>
    </source>
</evidence>